<comment type="caution">
    <text evidence="2">The sequence shown here is derived from an EMBL/GenBank/DDBJ whole genome shotgun (WGS) entry which is preliminary data.</text>
</comment>
<reference evidence="2 3" key="1">
    <citation type="journal article" date="2015" name="Nature">
        <title>rRNA introns, odd ribosomes, and small enigmatic genomes across a large radiation of phyla.</title>
        <authorList>
            <person name="Brown C.T."/>
            <person name="Hug L.A."/>
            <person name="Thomas B.C."/>
            <person name="Sharon I."/>
            <person name="Castelle C.J."/>
            <person name="Singh A."/>
            <person name="Wilkins M.J."/>
            <person name="Williams K.H."/>
            <person name="Banfield J.F."/>
        </authorList>
    </citation>
    <scope>NUCLEOTIDE SEQUENCE [LARGE SCALE GENOMIC DNA]</scope>
</reference>
<dbReference type="SUPFAM" id="SSF53756">
    <property type="entry name" value="UDP-Glycosyltransferase/glycogen phosphorylase"/>
    <property type="match status" value="1"/>
</dbReference>
<dbReference type="Gene3D" id="3.40.50.2000">
    <property type="entry name" value="Glycogen Phosphorylase B"/>
    <property type="match status" value="2"/>
</dbReference>
<sequence length="366" mass="41616">MKIALYSPFLADNIGGGERYLLTVAECLLARHQVDLVLSPDKVNPGDLNKLKNHFVKGFNLNLKNLHLVLGPFSPQASARQRAAFTKAYDVFYYMTDGSFFVSRAKLNVVHFMIPFRKPPRFFQRLKLASWQVKVANSRFTQKALERIWKIKIDHVHLGAVDPKDFKPLPKKKIILNVGRFFSPRGNKHCKRQDFMVKTFKKMSAAGLTGWRLVFNGPVDPGRDNLNYLKKVKRLALGLPVTFHTQGSFKTLQKNYGQASIYWHATGFGLDQTKNPQAVEHLGLSTVEAMAAGCVPVVIAKGGQPEIVSHTVNGLLWDSQSELIRKTLALIDNHRLWTKLSRQAQKRSRDFSKAKFCRETRKIFQL</sequence>
<dbReference type="InterPro" id="IPR001296">
    <property type="entry name" value="Glyco_trans_1"/>
</dbReference>
<dbReference type="Proteomes" id="UP000033860">
    <property type="component" value="Unassembled WGS sequence"/>
</dbReference>
<gene>
    <name evidence="2" type="ORF">UX85_C0005G0036</name>
</gene>
<dbReference type="GO" id="GO:0016757">
    <property type="term" value="F:glycosyltransferase activity"/>
    <property type="evidence" value="ECO:0007669"/>
    <property type="project" value="InterPro"/>
</dbReference>
<dbReference type="EMBL" id="LCNT01000005">
    <property type="protein sequence ID" value="KKU60998.1"/>
    <property type="molecule type" value="Genomic_DNA"/>
</dbReference>
<proteinExistence type="predicted"/>
<feature type="domain" description="Glycosyl transferase family 1" evidence="1">
    <location>
        <begin position="170"/>
        <end position="347"/>
    </location>
</feature>
<dbReference type="PANTHER" id="PTHR12526">
    <property type="entry name" value="GLYCOSYLTRANSFERASE"/>
    <property type="match status" value="1"/>
</dbReference>
<name>A0A0G1U3T4_9BACT</name>
<protein>
    <recommendedName>
        <fullName evidence="1">Glycosyl transferase family 1 domain-containing protein</fullName>
    </recommendedName>
</protein>
<dbReference type="CDD" id="cd03801">
    <property type="entry name" value="GT4_PimA-like"/>
    <property type="match status" value="1"/>
</dbReference>
<evidence type="ECO:0000313" key="3">
    <source>
        <dbReference type="Proteomes" id="UP000033860"/>
    </source>
</evidence>
<accession>A0A0G1U3T4</accession>
<evidence type="ECO:0000259" key="1">
    <source>
        <dbReference type="Pfam" id="PF00534"/>
    </source>
</evidence>
<organism evidence="2 3">
    <name type="scientific">Candidatus Beckwithbacteria bacterium GW2011_GWB1_47_15</name>
    <dbReference type="NCBI Taxonomy" id="1618371"/>
    <lineage>
        <taxon>Bacteria</taxon>
        <taxon>Candidatus Beckwithiibacteriota</taxon>
    </lineage>
</organism>
<dbReference type="AlphaFoldDB" id="A0A0G1U3T4"/>
<evidence type="ECO:0000313" key="2">
    <source>
        <dbReference type="EMBL" id="KKU60998.1"/>
    </source>
</evidence>
<dbReference type="Pfam" id="PF00534">
    <property type="entry name" value="Glycos_transf_1"/>
    <property type="match status" value="1"/>
</dbReference>